<dbReference type="AlphaFoldDB" id="A0A7S1AGM0"/>
<organism evidence="2">
    <name type="scientific">Noctiluca scintillans</name>
    <name type="common">Sea sparkle</name>
    <name type="synonym">Red tide dinoflagellate</name>
    <dbReference type="NCBI Taxonomy" id="2966"/>
    <lineage>
        <taxon>Eukaryota</taxon>
        <taxon>Sar</taxon>
        <taxon>Alveolata</taxon>
        <taxon>Dinophyceae</taxon>
        <taxon>Noctilucales</taxon>
        <taxon>Noctilucaceae</taxon>
        <taxon>Noctiluca</taxon>
    </lineage>
</organism>
<dbReference type="CDD" id="cd14270">
    <property type="entry name" value="UBA"/>
    <property type="match status" value="1"/>
</dbReference>
<proteinExistence type="predicted"/>
<feature type="compositionally biased region" description="Gly residues" evidence="1">
    <location>
        <begin position="132"/>
        <end position="143"/>
    </location>
</feature>
<protein>
    <recommendedName>
        <fullName evidence="3">UBA domain-containing protein</fullName>
    </recommendedName>
</protein>
<feature type="region of interest" description="Disordered" evidence="1">
    <location>
        <begin position="20"/>
        <end position="75"/>
    </location>
</feature>
<dbReference type="EMBL" id="HBFQ01037686">
    <property type="protein sequence ID" value="CAD8852265.1"/>
    <property type="molecule type" value="Transcribed_RNA"/>
</dbReference>
<evidence type="ECO:0000256" key="1">
    <source>
        <dbReference type="SAM" id="MobiDB-lite"/>
    </source>
</evidence>
<evidence type="ECO:0000313" key="2">
    <source>
        <dbReference type="EMBL" id="CAD8852265.1"/>
    </source>
</evidence>
<feature type="compositionally biased region" description="Basic and acidic residues" evidence="1">
    <location>
        <begin position="59"/>
        <end position="75"/>
    </location>
</feature>
<accession>A0A7S1AGM0</accession>
<gene>
    <name evidence="2" type="ORF">NSCI0253_LOCUS26615</name>
</gene>
<sequence>MEGFSKGQADAALIKCNNDPEAAVTTDPRAQYAQKPEVVQDRPSVAQAASKSKAPESAFDFKRKSDGEQVRKEGELTLQDIRALRKEKYMQFQADPNAKNSAAYQKPASVAAGGKQGGGDGWFDWMWNSSSSGGGGSSGGGSDKGNQKPRMRTVADLPPTRKAGG</sequence>
<evidence type="ECO:0008006" key="3">
    <source>
        <dbReference type="Google" id="ProtNLM"/>
    </source>
</evidence>
<name>A0A7S1AGM0_NOCSC</name>
<reference evidence="2" key="1">
    <citation type="submission" date="2021-01" db="EMBL/GenBank/DDBJ databases">
        <authorList>
            <person name="Corre E."/>
            <person name="Pelletier E."/>
            <person name="Niang G."/>
            <person name="Scheremetjew M."/>
            <person name="Finn R."/>
            <person name="Kale V."/>
            <person name="Holt S."/>
            <person name="Cochrane G."/>
            <person name="Meng A."/>
            <person name="Brown T."/>
            <person name="Cohen L."/>
        </authorList>
    </citation>
    <scope>NUCLEOTIDE SEQUENCE</scope>
</reference>
<feature type="region of interest" description="Disordered" evidence="1">
    <location>
        <begin position="96"/>
        <end position="165"/>
    </location>
</feature>